<comment type="caution">
    <text evidence="17">Lacks conserved residue(s) required for the propagation of feature annotation.</text>
</comment>
<dbReference type="InterPro" id="IPR001516">
    <property type="entry name" value="Proton_antipo_N"/>
</dbReference>
<evidence type="ECO:0000259" key="18">
    <source>
        <dbReference type="Pfam" id="PF00361"/>
    </source>
</evidence>
<dbReference type="InterPro" id="IPR003945">
    <property type="entry name" value="NU5C-like"/>
</dbReference>
<dbReference type="EC" id="7.1.1.2" evidence="3 17"/>
<evidence type="ECO:0000256" key="11">
    <source>
        <dbReference type="ARBA" id="ARBA00022989"/>
    </source>
</evidence>
<evidence type="ECO:0000256" key="4">
    <source>
        <dbReference type="ARBA" id="ARBA00021096"/>
    </source>
</evidence>
<comment type="similarity">
    <text evidence="17">Belongs to the complex I subunit 5 family.</text>
</comment>
<feature type="transmembrane region" description="Helical" evidence="17">
    <location>
        <begin position="437"/>
        <end position="456"/>
    </location>
</feature>
<reference evidence="21" key="2">
    <citation type="journal article" date="2011" name="BMC Evol. Biol.">
        <title>The mitochondrial genome of Sinentomon erythranum (Arthropoda: Hexapoda: Protura): an example of highly divergent evolution.</title>
        <authorList>
            <person name="Chen W.J."/>
            <person name="Bu Y."/>
            <person name="Carapelli A."/>
            <person name="Dallai R."/>
            <person name="Li S."/>
            <person name="Yin W.Y."/>
            <person name="Luan Y.X."/>
        </authorList>
    </citation>
    <scope>NUCLEOTIDE SEQUENCE</scope>
</reference>
<comment type="function">
    <text evidence="17">Core subunit of the mitochondrial membrane respiratory chain NADH dehydrogenase (Complex I) which catalyzes electron transfer from NADH through the respiratory chain, using ubiquinone as an electron acceptor. Essential for the catalytic activity and assembly of complex I.</text>
</comment>
<dbReference type="Pfam" id="PF00361">
    <property type="entry name" value="Proton_antipo_M"/>
    <property type="match status" value="1"/>
</dbReference>
<keyword evidence="9" id="KW-1278">Translocase</keyword>
<feature type="domain" description="NADH dehydrogenase subunit 5 C-terminal" evidence="20">
    <location>
        <begin position="396"/>
        <end position="532"/>
    </location>
</feature>
<evidence type="ECO:0000256" key="16">
    <source>
        <dbReference type="ARBA" id="ARBA00049551"/>
    </source>
</evidence>
<evidence type="ECO:0000256" key="15">
    <source>
        <dbReference type="ARBA" id="ARBA00023136"/>
    </source>
</evidence>
<keyword evidence="6" id="KW-0679">Respiratory chain</keyword>
<feature type="transmembrane region" description="Helical" evidence="17">
    <location>
        <begin position="232"/>
        <end position="251"/>
    </location>
</feature>
<evidence type="ECO:0000256" key="12">
    <source>
        <dbReference type="ARBA" id="ARBA00023027"/>
    </source>
</evidence>
<evidence type="ECO:0000259" key="20">
    <source>
        <dbReference type="Pfam" id="PF06455"/>
    </source>
</evidence>
<dbReference type="PRINTS" id="PR01434">
    <property type="entry name" value="NADHDHGNASE5"/>
</dbReference>
<protein>
    <recommendedName>
        <fullName evidence="4 17">NADH-ubiquinone oxidoreductase chain 5</fullName>
        <ecNumber evidence="3 17">7.1.1.2</ecNumber>
    </recommendedName>
</protein>
<evidence type="ECO:0000256" key="2">
    <source>
        <dbReference type="ARBA" id="ARBA00004448"/>
    </source>
</evidence>
<dbReference type="Pfam" id="PF06455">
    <property type="entry name" value="NADH5_C"/>
    <property type="match status" value="1"/>
</dbReference>
<feature type="transmembrane region" description="Helical" evidence="17">
    <location>
        <begin position="404"/>
        <end position="422"/>
    </location>
</feature>
<dbReference type="Pfam" id="PF00662">
    <property type="entry name" value="Proton_antipo_N"/>
    <property type="match status" value="1"/>
</dbReference>
<dbReference type="InterPro" id="IPR001750">
    <property type="entry name" value="ND/Mrp_TM"/>
</dbReference>
<accession>G3D5N5</accession>
<feature type="domain" description="NADH:quinone oxidoreductase/Mrp antiporter transmembrane" evidence="18">
    <location>
        <begin position="101"/>
        <end position="366"/>
    </location>
</feature>
<gene>
    <name evidence="21" type="primary">nad5</name>
</gene>
<evidence type="ECO:0000259" key="19">
    <source>
        <dbReference type="Pfam" id="PF00662"/>
    </source>
</evidence>
<feature type="transmembrane region" description="Helical" evidence="17">
    <location>
        <begin position="366"/>
        <end position="383"/>
    </location>
</feature>
<dbReference type="InterPro" id="IPR010934">
    <property type="entry name" value="NADH_DH_su5_C"/>
</dbReference>
<comment type="subcellular location">
    <subcellularLocation>
        <location evidence="2">Mitochondrion inner membrane</location>
        <topology evidence="2">Multi-pass membrane protein</topology>
    </subcellularLocation>
</comment>
<evidence type="ECO:0000256" key="3">
    <source>
        <dbReference type="ARBA" id="ARBA00012944"/>
    </source>
</evidence>
<dbReference type="PANTHER" id="PTHR42829">
    <property type="entry name" value="NADH-UBIQUINONE OXIDOREDUCTASE CHAIN 5"/>
    <property type="match status" value="1"/>
</dbReference>
<evidence type="ECO:0000256" key="5">
    <source>
        <dbReference type="ARBA" id="ARBA00022448"/>
    </source>
</evidence>
<comment type="function">
    <text evidence="1">Core subunit of the mitochondrial membrane respiratory chain NADH dehydrogenase (Complex I) that is believed to belong to the minimal assembly required for catalysis. Complex I functions in the transfer of electrons from NADH to the respiratory chain. The immediate electron acceptor for the enzyme is believed to be ubiquinone.</text>
</comment>
<dbReference type="GO" id="GO:0042773">
    <property type="term" value="P:ATP synthesis coupled electron transport"/>
    <property type="evidence" value="ECO:0007669"/>
    <property type="project" value="InterPro"/>
</dbReference>
<dbReference type="GO" id="GO:0003954">
    <property type="term" value="F:NADH dehydrogenase activity"/>
    <property type="evidence" value="ECO:0007669"/>
    <property type="project" value="TreeGrafter"/>
</dbReference>
<evidence type="ECO:0000256" key="9">
    <source>
        <dbReference type="ARBA" id="ARBA00022967"/>
    </source>
</evidence>
<dbReference type="AlphaFoldDB" id="G3D5N5"/>
<evidence type="ECO:0000256" key="8">
    <source>
        <dbReference type="ARBA" id="ARBA00022792"/>
    </source>
</evidence>
<keyword evidence="7 17" id="KW-0812">Transmembrane</keyword>
<evidence type="ECO:0000256" key="7">
    <source>
        <dbReference type="ARBA" id="ARBA00022692"/>
    </source>
</evidence>
<dbReference type="GO" id="GO:0015990">
    <property type="term" value="P:electron transport coupled proton transport"/>
    <property type="evidence" value="ECO:0007669"/>
    <property type="project" value="TreeGrafter"/>
</dbReference>
<feature type="domain" description="NADH-Ubiquinone oxidoreductase (complex I) chain 5 N-terminal" evidence="19">
    <location>
        <begin position="34"/>
        <end position="82"/>
    </location>
</feature>
<keyword evidence="14 17" id="KW-0496">Mitochondrion</keyword>
<keyword evidence="13 17" id="KW-0830">Ubiquinone</keyword>
<comment type="catalytic activity">
    <reaction evidence="16 17">
        <text>a ubiquinone + NADH + 5 H(+)(in) = a ubiquinol + NAD(+) + 4 H(+)(out)</text>
        <dbReference type="Rhea" id="RHEA:29091"/>
        <dbReference type="Rhea" id="RHEA-COMP:9565"/>
        <dbReference type="Rhea" id="RHEA-COMP:9566"/>
        <dbReference type="ChEBI" id="CHEBI:15378"/>
        <dbReference type="ChEBI" id="CHEBI:16389"/>
        <dbReference type="ChEBI" id="CHEBI:17976"/>
        <dbReference type="ChEBI" id="CHEBI:57540"/>
        <dbReference type="ChEBI" id="CHEBI:57945"/>
        <dbReference type="EC" id="7.1.1.2"/>
    </reaction>
</comment>
<evidence type="ECO:0000256" key="14">
    <source>
        <dbReference type="ARBA" id="ARBA00023128"/>
    </source>
</evidence>
<evidence type="ECO:0000256" key="1">
    <source>
        <dbReference type="ARBA" id="ARBA00003257"/>
    </source>
</evidence>
<dbReference type="GO" id="GO:0008137">
    <property type="term" value="F:NADH dehydrogenase (ubiquinone) activity"/>
    <property type="evidence" value="ECO:0007669"/>
    <property type="project" value="UniProtKB-EC"/>
</dbReference>
<keyword evidence="8" id="KW-0999">Mitochondrion inner membrane</keyword>
<evidence type="ECO:0000256" key="10">
    <source>
        <dbReference type="ARBA" id="ARBA00022982"/>
    </source>
</evidence>
<keyword evidence="5 17" id="KW-0813">Transport</keyword>
<feature type="transmembrane region" description="Helical" evidence="17">
    <location>
        <begin position="327"/>
        <end position="346"/>
    </location>
</feature>
<sequence>MIKSMYMIMASTMMMMISMWNSNSKTMMMEYEMLNMNSMNMTLTMMVDWTSTMFSSTVMFITSMILLYSNYYMKEDPNMKRFKYILTMFSMSMIMLIMTPNMFSLLLGWDMLGITSFCLVAYYQNWKSFNSSMITILMNRMGDAMLMITVSYIMMKSKMNMSLNKMMNPNMITTLITLAAFMKSAQIPFSAWLPEAMAAPTPVSALVHSSTLVTAGVYLMIRFYPNQTEMKMMIMNISLMTMIMSSISACLEMDMKKIIALSTLSQLSYMMLNLNMNKTLTTTHMMTHAMFKSLLFMSAGVFIHSNNSSQDLRKSTSTQMNMPMSNTSMTLSIMSLCGMPFMAGFYSKDMMIETMMMSNMSNTMSIIPILSANLTLFYSLRMLNMMKKMKNTQSMEEKTYSTPMTTLSITSIASGSYISWMLNLNSKMFLMNKMEKMMLPMMMMMLLMMMKTTKYMKMKKTHKMMFIHFMSTKSTMSKYLMMNTKMNLSNWMESSGPQGIYKTSKKNSKNMEKWKISTMKTMISSLMIMMLM</sequence>
<name>G3D5N5_9HEXA</name>
<dbReference type="PANTHER" id="PTHR42829:SF2">
    <property type="entry name" value="NADH-UBIQUINONE OXIDOREDUCTASE CHAIN 5"/>
    <property type="match status" value="1"/>
</dbReference>
<keyword evidence="10" id="KW-0249">Electron transport</keyword>
<evidence type="ECO:0000256" key="13">
    <source>
        <dbReference type="ARBA" id="ARBA00023075"/>
    </source>
</evidence>
<organism evidence="21">
    <name type="scientific">Sinentomon erythranum</name>
    <dbReference type="NCBI Taxonomy" id="289455"/>
    <lineage>
        <taxon>Eukaryota</taxon>
        <taxon>Metazoa</taxon>
        <taxon>Ecdysozoa</taxon>
        <taxon>Arthropoda</taxon>
        <taxon>Hexapoda</taxon>
        <taxon>Protura</taxon>
        <taxon>Sinentomata</taxon>
        <taxon>Sinentomidae</taxon>
        <taxon>Sinentomon</taxon>
    </lineage>
</organism>
<evidence type="ECO:0000313" key="21">
    <source>
        <dbReference type="EMBL" id="ADN32962.1"/>
    </source>
</evidence>
<evidence type="ECO:0000256" key="6">
    <source>
        <dbReference type="ARBA" id="ARBA00022660"/>
    </source>
</evidence>
<proteinExistence type="inferred from homology"/>
<geneLocation type="mitochondrion" evidence="21"/>
<keyword evidence="11 17" id="KW-1133">Transmembrane helix</keyword>
<keyword evidence="12 17" id="KW-0520">NAD</keyword>
<keyword evidence="15 17" id="KW-0472">Membrane</keyword>
<dbReference type="EMBL" id="HQ199311">
    <property type="protein sequence ID" value="ADN32962.1"/>
    <property type="molecule type" value="Genomic_DNA"/>
</dbReference>
<reference evidence="21" key="1">
    <citation type="submission" date="2010-08" db="EMBL/GenBank/DDBJ databases">
        <authorList>
            <person name="Chen W.-J."/>
            <person name="Bu Y."/>
            <person name="Carapelli A."/>
            <person name="Luan Y.-X."/>
        </authorList>
    </citation>
    <scope>NUCLEOTIDE SEQUENCE</scope>
</reference>
<dbReference type="GO" id="GO:0005743">
    <property type="term" value="C:mitochondrial inner membrane"/>
    <property type="evidence" value="ECO:0007669"/>
    <property type="project" value="UniProtKB-SubCell"/>
</dbReference>
<feature type="transmembrane region" description="Helical" evidence="17">
    <location>
        <begin position="288"/>
        <end position="306"/>
    </location>
</feature>
<evidence type="ECO:0000256" key="17">
    <source>
        <dbReference type="RuleBase" id="RU003404"/>
    </source>
</evidence>